<proteinExistence type="inferred from homology"/>
<comment type="similarity">
    <text evidence="2 8">Belongs to the peptidase A24 family.</text>
</comment>
<keyword evidence="7 10" id="KW-0472">Membrane</keyword>
<keyword evidence="9" id="KW-0489">Methyltransferase</keyword>
<dbReference type="EC" id="2.1.1.-" evidence="9"/>
<evidence type="ECO:0000256" key="8">
    <source>
        <dbReference type="RuleBase" id="RU003793"/>
    </source>
</evidence>
<feature type="transmembrane region" description="Helical" evidence="10">
    <location>
        <begin position="258"/>
        <end position="278"/>
    </location>
</feature>
<dbReference type="AlphaFoldDB" id="A0AAP2NW20"/>
<keyword evidence="9" id="KW-0808">Transferase</keyword>
<accession>A0AAP2NW20</accession>
<dbReference type="GO" id="GO:0004190">
    <property type="term" value="F:aspartic-type endopeptidase activity"/>
    <property type="evidence" value="ECO:0007669"/>
    <property type="project" value="UniProtKB-EC"/>
</dbReference>
<keyword evidence="5 9" id="KW-0812">Transmembrane</keyword>
<feature type="transmembrane region" description="Helical" evidence="10">
    <location>
        <begin position="146"/>
        <end position="163"/>
    </location>
</feature>
<dbReference type="Pfam" id="PF01478">
    <property type="entry name" value="Peptidase_A24"/>
    <property type="match status" value="1"/>
</dbReference>
<dbReference type="PRINTS" id="PR00864">
    <property type="entry name" value="PREPILNPTASE"/>
</dbReference>
<feature type="domain" description="Prepilin peptidase A24 N-terminal" evidence="12">
    <location>
        <begin position="18"/>
        <end position="108"/>
    </location>
</feature>
<evidence type="ECO:0000256" key="2">
    <source>
        <dbReference type="ARBA" id="ARBA00005801"/>
    </source>
</evidence>
<dbReference type="PANTHER" id="PTHR30487:SF0">
    <property type="entry name" value="PREPILIN LEADER PEPTIDASE_N-METHYLTRANSFERASE-RELATED"/>
    <property type="match status" value="1"/>
</dbReference>
<dbReference type="PANTHER" id="PTHR30487">
    <property type="entry name" value="TYPE 4 PREPILIN-LIKE PROTEINS LEADER PEPTIDE-PROCESSING ENZYME"/>
    <property type="match status" value="1"/>
</dbReference>
<feature type="transmembrane region" description="Helical" evidence="10">
    <location>
        <begin position="12"/>
        <end position="32"/>
    </location>
</feature>
<dbReference type="InterPro" id="IPR050882">
    <property type="entry name" value="Prepilin_peptidase/N-MTase"/>
</dbReference>
<dbReference type="Gene3D" id="1.20.120.1220">
    <property type="match status" value="1"/>
</dbReference>
<organism evidence="13 14">
    <name type="scientific">Providencia rettgeri</name>
    <dbReference type="NCBI Taxonomy" id="587"/>
    <lineage>
        <taxon>Bacteria</taxon>
        <taxon>Pseudomonadati</taxon>
        <taxon>Pseudomonadota</taxon>
        <taxon>Gammaproteobacteria</taxon>
        <taxon>Enterobacterales</taxon>
        <taxon>Morganellaceae</taxon>
        <taxon>Providencia</taxon>
    </lineage>
</organism>
<keyword evidence="9" id="KW-0378">Hydrolase</keyword>
<protein>
    <recommendedName>
        <fullName evidence="9">Prepilin leader peptidase/N-methyltransferase</fullName>
        <ecNumber evidence="9">2.1.1.-</ecNumber>
        <ecNumber evidence="9">3.4.23.43</ecNumber>
    </recommendedName>
</protein>
<feature type="transmembrane region" description="Helical" evidence="10">
    <location>
        <begin position="116"/>
        <end position="134"/>
    </location>
</feature>
<dbReference type="GO" id="GO:0032259">
    <property type="term" value="P:methylation"/>
    <property type="evidence" value="ECO:0007669"/>
    <property type="project" value="UniProtKB-KW"/>
</dbReference>
<name>A0AAP2NW20_PRORE</name>
<feature type="transmembrane region" description="Helical" evidence="10">
    <location>
        <begin position="91"/>
        <end position="110"/>
    </location>
</feature>
<evidence type="ECO:0000313" key="13">
    <source>
        <dbReference type="EMBL" id="MBX6980990.1"/>
    </source>
</evidence>
<evidence type="ECO:0000256" key="1">
    <source>
        <dbReference type="ARBA" id="ARBA00004429"/>
    </source>
</evidence>
<keyword evidence="9" id="KW-0511">Multifunctional enzyme</keyword>
<evidence type="ECO:0000313" key="14">
    <source>
        <dbReference type="Proteomes" id="UP000824410"/>
    </source>
</evidence>
<comment type="catalytic activity">
    <reaction evidence="9">
        <text>Typically cleaves a -Gly-|-Phe- bond to release an N-terminal, basic peptide of 5-8 residues from type IV prepilin, and then N-methylates the new N-terminal amino group, the methyl donor being S-adenosyl-L-methionine.</text>
        <dbReference type="EC" id="3.4.23.43"/>
    </reaction>
</comment>
<evidence type="ECO:0000256" key="3">
    <source>
        <dbReference type="ARBA" id="ARBA00022475"/>
    </source>
</evidence>
<evidence type="ECO:0000259" key="12">
    <source>
        <dbReference type="Pfam" id="PF06750"/>
    </source>
</evidence>
<dbReference type="GO" id="GO:0006465">
    <property type="term" value="P:signal peptide processing"/>
    <property type="evidence" value="ECO:0007669"/>
    <property type="project" value="TreeGrafter"/>
</dbReference>
<dbReference type="EMBL" id="SHDO01000010">
    <property type="protein sequence ID" value="MBX6980990.1"/>
    <property type="molecule type" value="Genomic_DNA"/>
</dbReference>
<evidence type="ECO:0000256" key="9">
    <source>
        <dbReference type="RuleBase" id="RU003794"/>
    </source>
</evidence>
<dbReference type="GO" id="GO:0008168">
    <property type="term" value="F:methyltransferase activity"/>
    <property type="evidence" value="ECO:0007669"/>
    <property type="project" value="UniProtKB-KW"/>
</dbReference>
<dbReference type="InterPro" id="IPR014032">
    <property type="entry name" value="Peptidase_A24A_bac"/>
</dbReference>
<dbReference type="Proteomes" id="UP000824410">
    <property type="component" value="Unassembled WGS sequence"/>
</dbReference>
<dbReference type="EC" id="3.4.23.43" evidence="9"/>
<gene>
    <name evidence="13" type="ORF">EX242_12050</name>
</gene>
<comment type="function">
    <text evidence="9">Plays an essential role in type IV pili and type II pseudopili formation by proteolytically removing the leader sequence from substrate proteins and subsequently monomethylating the alpha-amino group of the newly exposed N-terminal phenylalanine.</text>
</comment>
<feature type="transmembrane region" description="Helical" evidence="10">
    <location>
        <begin position="204"/>
        <end position="235"/>
    </location>
</feature>
<keyword evidence="4" id="KW-0997">Cell inner membrane</keyword>
<keyword evidence="3" id="KW-1003">Cell membrane</keyword>
<evidence type="ECO:0000256" key="7">
    <source>
        <dbReference type="ARBA" id="ARBA00023136"/>
    </source>
</evidence>
<comment type="subcellular location">
    <subcellularLocation>
        <location evidence="1">Cell inner membrane</location>
        <topology evidence="1">Multi-pass membrane protein</topology>
    </subcellularLocation>
    <subcellularLocation>
        <location evidence="9">Cell membrane</location>
        <topology evidence="9">Multi-pass membrane protein</topology>
    </subcellularLocation>
</comment>
<dbReference type="GO" id="GO:0005886">
    <property type="term" value="C:plasma membrane"/>
    <property type="evidence" value="ECO:0007669"/>
    <property type="project" value="UniProtKB-SubCell"/>
</dbReference>
<dbReference type="InterPro" id="IPR010627">
    <property type="entry name" value="Prepilin_pept_A24_N"/>
</dbReference>
<evidence type="ECO:0000256" key="4">
    <source>
        <dbReference type="ARBA" id="ARBA00022519"/>
    </source>
</evidence>
<keyword evidence="9" id="KW-0645">Protease</keyword>
<evidence type="ECO:0000259" key="11">
    <source>
        <dbReference type="Pfam" id="PF01478"/>
    </source>
</evidence>
<comment type="caution">
    <text evidence="13">The sequence shown here is derived from an EMBL/GenBank/DDBJ whole genome shotgun (WGS) entry which is preliminary data.</text>
</comment>
<keyword evidence="6 10" id="KW-1133">Transmembrane helix</keyword>
<sequence length="280" mass="32060">MTSMLEFIHYYYTVIAIIIGCCVGSFINVVIYRLPIIIFTRGEAGNFSLSFPGSRCPTCKNKVYKRDNIPILSWLILKGKCRHCHCPISKLYPLSEFIFGFFFGLVIFYYYFDRELATLVMFLGLCSVCYVIFFIDLKWLIIPDELNYLLIWLGLLSSVMSWTNITPLQSVTSCMLVWSVIKIVIWGFKLSTGKDGLGDGDAKLFAAGATFIGLFAIPWLILLSVLFGLLTYLVVRSVNYRPDRGEFAEYYDIDEKSYIPFGPAICLAIMVLVFYFHIMM</sequence>
<dbReference type="InterPro" id="IPR000045">
    <property type="entry name" value="Prepilin_IV_endopep_pep"/>
</dbReference>
<evidence type="ECO:0000256" key="10">
    <source>
        <dbReference type="SAM" id="Phobius"/>
    </source>
</evidence>
<evidence type="ECO:0000256" key="6">
    <source>
        <dbReference type="ARBA" id="ARBA00022989"/>
    </source>
</evidence>
<evidence type="ECO:0000256" key="5">
    <source>
        <dbReference type="ARBA" id="ARBA00022692"/>
    </source>
</evidence>
<feature type="domain" description="Prepilin type IV endopeptidase peptidase" evidence="11">
    <location>
        <begin position="125"/>
        <end position="231"/>
    </location>
</feature>
<reference evidence="13" key="1">
    <citation type="submission" date="2019-02" db="EMBL/GenBank/DDBJ databases">
        <title>Genomic characterization of isolates from hospital effluents in KZN, South Africa.</title>
        <authorList>
            <person name="Ntshobeni N."/>
            <person name="Allam M."/>
            <person name="Ismail A."/>
            <person name="Amoako D."/>
            <person name="Essack S."/>
            <person name="Chenia H."/>
        </authorList>
    </citation>
    <scope>NUCLEOTIDE SEQUENCE</scope>
    <source>
        <strain evidence="13">AFE97_S1</strain>
    </source>
</reference>
<dbReference type="Pfam" id="PF06750">
    <property type="entry name" value="A24_N_bact"/>
    <property type="match status" value="1"/>
</dbReference>